<dbReference type="OrthoDB" id="10507444at2759"/>
<reference evidence="2 3" key="1">
    <citation type="journal article" date="2018" name="Sci. Rep.">
        <title>Genomic signatures of local adaptation to the degree of environmental predictability in rotifers.</title>
        <authorList>
            <person name="Franch-Gras L."/>
            <person name="Hahn C."/>
            <person name="Garcia-Roger E.M."/>
            <person name="Carmona M.J."/>
            <person name="Serra M."/>
            <person name="Gomez A."/>
        </authorList>
    </citation>
    <scope>NUCLEOTIDE SEQUENCE [LARGE SCALE GENOMIC DNA]</scope>
    <source>
        <strain evidence="2">HYR1</strain>
    </source>
</reference>
<feature type="compositionally biased region" description="Polar residues" evidence="1">
    <location>
        <begin position="821"/>
        <end position="831"/>
    </location>
</feature>
<feature type="compositionally biased region" description="Basic residues" evidence="1">
    <location>
        <begin position="169"/>
        <end position="196"/>
    </location>
</feature>
<proteinExistence type="predicted"/>
<gene>
    <name evidence="2" type="ORF">BpHYR1_008498</name>
</gene>
<dbReference type="EMBL" id="REGN01000289">
    <property type="protein sequence ID" value="RNA42985.1"/>
    <property type="molecule type" value="Genomic_DNA"/>
</dbReference>
<protein>
    <submittedName>
        <fullName evidence="2">Uncharacterized protein</fullName>
    </submittedName>
</protein>
<dbReference type="AlphaFoldDB" id="A0A3M7T4V4"/>
<feature type="compositionally biased region" description="Basic residues" evidence="1">
    <location>
        <begin position="803"/>
        <end position="820"/>
    </location>
</feature>
<dbReference type="Proteomes" id="UP000276133">
    <property type="component" value="Unassembled WGS sequence"/>
</dbReference>
<feature type="region of interest" description="Disordered" evidence="1">
    <location>
        <begin position="929"/>
        <end position="962"/>
    </location>
</feature>
<feature type="region of interest" description="Disordered" evidence="1">
    <location>
        <begin position="745"/>
        <end position="831"/>
    </location>
</feature>
<name>A0A3M7T4V4_BRAPC</name>
<feature type="compositionally biased region" description="Basic residues" evidence="1">
    <location>
        <begin position="776"/>
        <end position="796"/>
    </location>
</feature>
<comment type="caution">
    <text evidence="2">The sequence shown here is derived from an EMBL/GenBank/DDBJ whole genome shotgun (WGS) entry which is preliminary data.</text>
</comment>
<keyword evidence="3" id="KW-1185">Reference proteome</keyword>
<evidence type="ECO:0000313" key="3">
    <source>
        <dbReference type="Proteomes" id="UP000276133"/>
    </source>
</evidence>
<evidence type="ECO:0000256" key="1">
    <source>
        <dbReference type="SAM" id="MobiDB-lite"/>
    </source>
</evidence>
<accession>A0A3M7T4V4</accession>
<organism evidence="2 3">
    <name type="scientific">Brachionus plicatilis</name>
    <name type="common">Marine rotifer</name>
    <name type="synonym">Brachionus muelleri</name>
    <dbReference type="NCBI Taxonomy" id="10195"/>
    <lineage>
        <taxon>Eukaryota</taxon>
        <taxon>Metazoa</taxon>
        <taxon>Spiralia</taxon>
        <taxon>Gnathifera</taxon>
        <taxon>Rotifera</taxon>
        <taxon>Eurotatoria</taxon>
        <taxon>Monogononta</taxon>
        <taxon>Pseudotrocha</taxon>
        <taxon>Ploima</taxon>
        <taxon>Brachionidae</taxon>
        <taxon>Brachionus</taxon>
    </lineage>
</organism>
<evidence type="ECO:0000313" key="2">
    <source>
        <dbReference type="EMBL" id="RNA42985.1"/>
    </source>
</evidence>
<sequence>MQMFELMVSSEPYVNRGSVKLFPKFNKFKHSILNRSRSNEPIINQKPPRFTRSNTLSNLPNTNLNEPKFENRLPNSFFKPKNIYPDLDDLINTLHKLKQKEVKKNYEPAPWQHSTFKNNPLHCNSSEFEDYDDKLKIENYKTYGDIDRNALKMNLDPRRSRKRLVIKTRRTKKKPKNKKRKRIRKIRKKGQKKKAEKNKSYLFDSFNEVKLKKVVKKNHSKLNTTKLTNSGKKSLGLFNCCYDRESQIKDYYLVIPKSEVGTFKPTMTKEKNFFIIQTNPEPKKSLKLYKKRKPIIGQNLFHNDLSRITAEKNLPNKPTAPDDFTSITKFNESLSKISVMKHIYKLYTSDTINFFDDKTYVISKSNGSTSTRRVRNFFMNTSPEYDNNAEFIPQFHCYGSMVESTKTNLPNRNRTKSLSHLNGLIHKFEDKIQDGNQNELKMNQGSNFLKGEEMATTKPSNETRNHKMCYRSKTLAPISRPISNNFALINSNLNEIENILKNPKPEQEFNIDLKKGLHDWSLWRSKFNETLIKSCFTPAKLIKSIQTHNDLRLKSQSYIEPSFVHYSSYYGDNTNLDPESFMFYGIPRARVNRKATLAEEESDQFTVEERLDSTESHKQTLIKKVTRSVSENRIAGSNSVDKVEIFDISPKKSIIRKYSVPDSGKFIETKHIYQQEPENYMKMMAMPTKESKEVLKAADGDIIFHRANQKIPKHEESPEKINCLGKSKQKADECKKKNYFNPLKNMLSSKSKTKKSKELEPNYSIDKNLKEENNTMRRRKRDHVRKSSIRLSKRKKPDIGKSRNGKRNQRSIRAKKRKSRNLNYQSFNPRNYQAYPTRKSPFFITNNTAQNIEYFTNHILDISYDISKFDKDIIDLSSSSSSTLSSKSTDNKFKSKIVRERTKRHFDRIKREKSVAGTLDSSDQNIKFKSSVNSKESPSASVAPPPPQIEKIPKRKSSQVSKLSIPMVQPPLPQMPPPSLSRFSDIKIGDATIETAKRNSNESKKKDLRRMKVTEQKIEFEKVEIIQQEFAQIEKLSDEKEKYPNLFKLPKLRYNPQMDTSILSTTTLSNARTRPKTSKEILQEISRLTNGTSINNKFNFTFQNNSSDFDTSIMSSNSRLIQK</sequence>
<feature type="region of interest" description="Disordered" evidence="1">
    <location>
        <begin position="169"/>
        <end position="197"/>
    </location>
</feature>